<dbReference type="GeneID" id="54489861"/>
<name>A0A6A6VUQ3_9PEZI</name>
<gene>
    <name evidence="2" type="ORF">EJ05DRAFT_523540</name>
</gene>
<reference evidence="2" key="1">
    <citation type="journal article" date="2020" name="Stud. Mycol.">
        <title>101 Dothideomycetes genomes: a test case for predicting lifestyles and emergence of pathogens.</title>
        <authorList>
            <person name="Haridas S."/>
            <person name="Albert R."/>
            <person name="Binder M."/>
            <person name="Bloem J."/>
            <person name="Labutti K."/>
            <person name="Salamov A."/>
            <person name="Andreopoulos B."/>
            <person name="Baker S."/>
            <person name="Barry K."/>
            <person name="Bills G."/>
            <person name="Bluhm B."/>
            <person name="Cannon C."/>
            <person name="Castanera R."/>
            <person name="Culley D."/>
            <person name="Daum C."/>
            <person name="Ezra D."/>
            <person name="Gonzalez J."/>
            <person name="Henrissat B."/>
            <person name="Kuo A."/>
            <person name="Liang C."/>
            <person name="Lipzen A."/>
            <person name="Lutzoni F."/>
            <person name="Magnuson J."/>
            <person name="Mondo S."/>
            <person name="Nolan M."/>
            <person name="Ohm R."/>
            <person name="Pangilinan J."/>
            <person name="Park H.-J."/>
            <person name="Ramirez L."/>
            <person name="Alfaro M."/>
            <person name="Sun H."/>
            <person name="Tritt A."/>
            <person name="Yoshinaga Y."/>
            <person name="Zwiers L.-H."/>
            <person name="Turgeon B."/>
            <person name="Goodwin S."/>
            <person name="Spatafora J."/>
            <person name="Crous P."/>
            <person name="Grigoriev I."/>
        </authorList>
    </citation>
    <scope>NUCLEOTIDE SEQUENCE</scope>
    <source>
        <strain evidence="2">CBS 121739</strain>
    </source>
</reference>
<protein>
    <submittedName>
        <fullName evidence="2">Uncharacterized protein</fullName>
    </submittedName>
</protein>
<dbReference type="RefSeq" id="XP_033595432.1">
    <property type="nucleotide sequence ID" value="XM_033748807.1"/>
</dbReference>
<accession>A0A6A6VUQ3</accession>
<feature type="region of interest" description="Disordered" evidence="1">
    <location>
        <begin position="242"/>
        <end position="262"/>
    </location>
</feature>
<evidence type="ECO:0000313" key="3">
    <source>
        <dbReference type="Proteomes" id="UP000799437"/>
    </source>
</evidence>
<keyword evidence="3" id="KW-1185">Reference proteome</keyword>
<evidence type="ECO:0000256" key="1">
    <source>
        <dbReference type="SAM" id="MobiDB-lite"/>
    </source>
</evidence>
<evidence type="ECO:0000313" key="2">
    <source>
        <dbReference type="EMBL" id="KAF2752981.1"/>
    </source>
</evidence>
<sequence length="292" mass="32804">MPPNRLPQPGFGSSKSCRSSTNSNAFDDLPPTHKQIPNATLIILFNTLLLEKNTQQAEFRIDRVRFRYPTPGRTYGYAACIDGACFLKPEASPPSTFTEVTGVKQAVSEVKPFPRDSRVLRKKGLTTETALTNADWNLALELQEMSQLVAWMTTHLRAYNNIAKHELISNKPCNYQRVSLSQCSDEIWINFSRYDDSARANLYAHATMAYPFEPSNAAHTEALFKATNAHITWRITKLSPHPEPNLSYHRRPRGQDGTRGTYQDPLSAISNTQASLDVLNNKKGAITFDNQT</sequence>
<feature type="region of interest" description="Disordered" evidence="1">
    <location>
        <begin position="1"/>
        <end position="31"/>
    </location>
</feature>
<organism evidence="2 3">
    <name type="scientific">Pseudovirgaria hyperparasitica</name>
    <dbReference type="NCBI Taxonomy" id="470096"/>
    <lineage>
        <taxon>Eukaryota</taxon>
        <taxon>Fungi</taxon>
        <taxon>Dikarya</taxon>
        <taxon>Ascomycota</taxon>
        <taxon>Pezizomycotina</taxon>
        <taxon>Dothideomycetes</taxon>
        <taxon>Dothideomycetes incertae sedis</taxon>
        <taxon>Acrospermales</taxon>
        <taxon>Acrospermaceae</taxon>
        <taxon>Pseudovirgaria</taxon>
    </lineage>
</organism>
<proteinExistence type="predicted"/>
<dbReference type="AlphaFoldDB" id="A0A6A6VUQ3"/>
<dbReference type="Proteomes" id="UP000799437">
    <property type="component" value="Unassembled WGS sequence"/>
</dbReference>
<dbReference type="EMBL" id="ML996589">
    <property type="protein sequence ID" value="KAF2752981.1"/>
    <property type="molecule type" value="Genomic_DNA"/>
</dbReference>
<feature type="compositionally biased region" description="Low complexity" evidence="1">
    <location>
        <begin position="13"/>
        <end position="23"/>
    </location>
</feature>